<evidence type="ECO:0000313" key="3">
    <source>
        <dbReference type="Proteomes" id="UP001359559"/>
    </source>
</evidence>
<dbReference type="AlphaFoldDB" id="A0AAN9KIX5"/>
<protein>
    <submittedName>
        <fullName evidence="2">Uncharacterized protein</fullName>
    </submittedName>
</protein>
<dbReference type="Proteomes" id="UP001359559">
    <property type="component" value="Unassembled WGS sequence"/>
</dbReference>
<keyword evidence="3" id="KW-1185">Reference proteome</keyword>
<dbReference type="EMBL" id="JAYKXN010000001">
    <property type="protein sequence ID" value="KAK7318029.1"/>
    <property type="molecule type" value="Genomic_DNA"/>
</dbReference>
<evidence type="ECO:0000256" key="1">
    <source>
        <dbReference type="SAM" id="MobiDB-lite"/>
    </source>
</evidence>
<proteinExistence type="predicted"/>
<name>A0AAN9KIX5_CLITE</name>
<organism evidence="2 3">
    <name type="scientific">Clitoria ternatea</name>
    <name type="common">Butterfly pea</name>
    <dbReference type="NCBI Taxonomy" id="43366"/>
    <lineage>
        <taxon>Eukaryota</taxon>
        <taxon>Viridiplantae</taxon>
        <taxon>Streptophyta</taxon>
        <taxon>Embryophyta</taxon>
        <taxon>Tracheophyta</taxon>
        <taxon>Spermatophyta</taxon>
        <taxon>Magnoliopsida</taxon>
        <taxon>eudicotyledons</taxon>
        <taxon>Gunneridae</taxon>
        <taxon>Pentapetalae</taxon>
        <taxon>rosids</taxon>
        <taxon>fabids</taxon>
        <taxon>Fabales</taxon>
        <taxon>Fabaceae</taxon>
        <taxon>Papilionoideae</taxon>
        <taxon>50 kb inversion clade</taxon>
        <taxon>NPAAA clade</taxon>
        <taxon>indigoferoid/millettioid clade</taxon>
        <taxon>Phaseoleae</taxon>
        <taxon>Clitoria</taxon>
    </lineage>
</organism>
<accession>A0AAN9KIX5</accession>
<sequence length="201" mass="23131">MSHFPIVSCYIKGRFFIARNCYMFGQDSHLLQSSTSIRFLVKLLRMRQTVSVVNEEKEPTFGSRLVALQKKAGTFKRTKEKLDSSSVAILSRVEEILACFSAISLDDPTLGYLTWKDTVVKNKTPALIQITTEQILREAREYQEAEIRPPKQKITDPTELGEYHLRKPKEFEDLIRRVDGTSAFGSSTKRTRNERHGRIDM</sequence>
<comment type="caution">
    <text evidence="2">The sequence shown here is derived from an EMBL/GenBank/DDBJ whole genome shotgun (WGS) entry which is preliminary data.</text>
</comment>
<evidence type="ECO:0000313" key="2">
    <source>
        <dbReference type="EMBL" id="KAK7318029.1"/>
    </source>
</evidence>
<reference evidence="2 3" key="1">
    <citation type="submission" date="2024-01" db="EMBL/GenBank/DDBJ databases">
        <title>The genomes of 5 underutilized Papilionoideae crops provide insights into root nodulation and disease resistance.</title>
        <authorList>
            <person name="Yuan L."/>
        </authorList>
    </citation>
    <scope>NUCLEOTIDE SEQUENCE [LARGE SCALE GENOMIC DNA]</scope>
    <source>
        <strain evidence="2">LY-2023</strain>
        <tissue evidence="2">Leaf</tissue>
    </source>
</reference>
<feature type="region of interest" description="Disordered" evidence="1">
    <location>
        <begin position="182"/>
        <end position="201"/>
    </location>
</feature>
<gene>
    <name evidence="2" type="ORF">RJT34_02726</name>
</gene>